<organism evidence="2">
    <name type="scientific">Oceaniferula spumae</name>
    <dbReference type="NCBI Taxonomy" id="2979115"/>
    <lineage>
        <taxon>Bacteria</taxon>
        <taxon>Pseudomonadati</taxon>
        <taxon>Verrucomicrobiota</taxon>
        <taxon>Verrucomicrobiia</taxon>
        <taxon>Verrucomicrobiales</taxon>
        <taxon>Verrucomicrobiaceae</taxon>
        <taxon>Oceaniferula</taxon>
    </lineage>
</organism>
<feature type="chain" id="PRO_5043333442" evidence="1">
    <location>
        <begin position="28"/>
        <end position="224"/>
    </location>
</feature>
<evidence type="ECO:0000313" key="2">
    <source>
        <dbReference type="EMBL" id="BDS05788.1"/>
    </source>
</evidence>
<dbReference type="KEGG" id="osu:NT6N_08280"/>
<gene>
    <name evidence="2" type="ORF">NT6N_08280</name>
</gene>
<dbReference type="AlphaFoldDB" id="A0AAT9FIJ9"/>
<feature type="signal peptide" evidence="1">
    <location>
        <begin position="1"/>
        <end position="27"/>
    </location>
</feature>
<protein>
    <submittedName>
        <fullName evidence="2">Uncharacterized protein</fullName>
    </submittedName>
</protein>
<proteinExistence type="predicted"/>
<accession>A0AAT9FIJ9</accession>
<sequence>MNIKTLFFTPALISTLVSISLTSSSPAQEIGGGAVAVDPMISDSARAAVQKLGVEMIKGNFQYSIDRIYPRWKRRLAMRNGGMEKLDAALAQSVQGQIKMQMKVVGYQVGQPTAFFSVWRAKKIDAATGKPVIDATGREVIVTHWLAVVPTVIRVKVPDPNMGGKIREIEESTYSLAISEKGSNDWYFMTGMKPTVQDLRSLFPSLPADEKALHLPPSKAREIK</sequence>
<dbReference type="EMBL" id="AP026866">
    <property type="protein sequence ID" value="BDS05788.1"/>
    <property type="molecule type" value="Genomic_DNA"/>
</dbReference>
<evidence type="ECO:0000256" key="1">
    <source>
        <dbReference type="SAM" id="SignalP"/>
    </source>
</evidence>
<name>A0AAT9FIJ9_9BACT</name>
<keyword evidence="1" id="KW-0732">Signal</keyword>
<reference evidence="2" key="1">
    <citation type="submission" date="2024-07" db="EMBL/GenBank/DDBJ databases">
        <title>Complete genome sequence of Verrucomicrobiaceae bacterium NT6N.</title>
        <authorList>
            <person name="Huang C."/>
            <person name="Takami H."/>
            <person name="Hamasaki K."/>
        </authorList>
    </citation>
    <scope>NUCLEOTIDE SEQUENCE</scope>
    <source>
        <strain evidence="2">NT6N</strain>
    </source>
</reference>